<accession>A0A317ZDR5</accession>
<dbReference type="InParanoid" id="A0A317ZDR5"/>
<dbReference type="AlphaFoldDB" id="A0A317ZDR5"/>
<name>A0A317ZDR5_9BACT</name>
<evidence type="ECO:0000313" key="2">
    <source>
        <dbReference type="Proteomes" id="UP000247099"/>
    </source>
</evidence>
<dbReference type="EMBL" id="QHJQ01000010">
    <property type="protein sequence ID" value="PXA03240.1"/>
    <property type="molecule type" value="Genomic_DNA"/>
</dbReference>
<gene>
    <name evidence="1" type="ORF">DDZ13_12500</name>
</gene>
<comment type="caution">
    <text evidence="1">The sequence shown here is derived from an EMBL/GenBank/DDBJ whole genome shotgun (WGS) entry which is preliminary data.</text>
</comment>
<evidence type="ECO:0000313" key="1">
    <source>
        <dbReference type="EMBL" id="PXA03240.1"/>
    </source>
</evidence>
<dbReference type="InterPro" id="IPR026405">
    <property type="entry name" value="Chlam/Ver/Plancto_rRNA"/>
</dbReference>
<proteinExistence type="predicted"/>
<dbReference type="NCBIfam" id="TIGR04137">
    <property type="entry name" value="Chlam_Ver_rRNA"/>
    <property type="match status" value="1"/>
</dbReference>
<keyword evidence="2" id="KW-1185">Reference proteome</keyword>
<dbReference type="OrthoDB" id="9804604at2"/>
<organism evidence="1 2">
    <name type="scientific">Coraliomargarita sinensis</name>
    <dbReference type="NCBI Taxonomy" id="2174842"/>
    <lineage>
        <taxon>Bacteria</taxon>
        <taxon>Pseudomonadati</taxon>
        <taxon>Verrucomicrobiota</taxon>
        <taxon>Opitutia</taxon>
        <taxon>Puniceicoccales</taxon>
        <taxon>Coraliomargaritaceae</taxon>
        <taxon>Coraliomargarita</taxon>
    </lineage>
</organism>
<reference evidence="1 2" key="1">
    <citation type="submission" date="2018-05" db="EMBL/GenBank/DDBJ databases">
        <title>Coraliomargarita sinensis sp. nov., isolated from a marine solar saltern.</title>
        <authorList>
            <person name="Zhou L.Y."/>
        </authorList>
    </citation>
    <scope>NUCLEOTIDE SEQUENCE [LARGE SCALE GENOMIC DNA]</scope>
    <source>
        <strain evidence="1 2">WN38</strain>
    </source>
</reference>
<dbReference type="Proteomes" id="UP000247099">
    <property type="component" value="Unassembled WGS sequence"/>
</dbReference>
<protein>
    <submittedName>
        <fullName evidence="1">Small basic protein</fullName>
    </submittedName>
</protein>
<sequence length="52" mass="6011">MSQHNSFKAAGGSGKKNRTVLKRFERIDLLRKRGQWEDGNRVVGLRKTKPEE</sequence>
<dbReference type="RefSeq" id="WP_110131795.1">
    <property type="nucleotide sequence ID" value="NZ_QHJQ01000010.1"/>
</dbReference>